<name>A0AAW2X8Z0_9LAMI</name>
<protein>
    <recommendedName>
        <fullName evidence="3">Transmembrane protein</fullName>
    </recommendedName>
</protein>
<keyword evidence="1" id="KW-0812">Transmembrane</keyword>
<sequence length="122" mass="13043">MLSSTLFRSFIFPHGGAAAETGPQAVPWGLPLQQPGPLGVRPCHVNKTTLRVGYVVSTVGSVFLMLALVNVAQIKLGCGGNGRGYRAVVHLLILLPLGFSSMFVLFSILLPVTNLYNNFFGK</sequence>
<evidence type="ECO:0000313" key="2">
    <source>
        <dbReference type="EMBL" id="KAL0449267.1"/>
    </source>
</evidence>
<organism evidence="2">
    <name type="scientific">Sesamum latifolium</name>
    <dbReference type="NCBI Taxonomy" id="2727402"/>
    <lineage>
        <taxon>Eukaryota</taxon>
        <taxon>Viridiplantae</taxon>
        <taxon>Streptophyta</taxon>
        <taxon>Embryophyta</taxon>
        <taxon>Tracheophyta</taxon>
        <taxon>Spermatophyta</taxon>
        <taxon>Magnoliopsida</taxon>
        <taxon>eudicotyledons</taxon>
        <taxon>Gunneridae</taxon>
        <taxon>Pentapetalae</taxon>
        <taxon>asterids</taxon>
        <taxon>lamiids</taxon>
        <taxon>Lamiales</taxon>
        <taxon>Pedaliaceae</taxon>
        <taxon>Sesamum</taxon>
    </lineage>
</organism>
<gene>
    <name evidence="2" type="ORF">Slati_1483100</name>
</gene>
<keyword evidence="1" id="KW-0472">Membrane</keyword>
<dbReference type="AlphaFoldDB" id="A0AAW2X8Z0"/>
<accession>A0AAW2X8Z0</accession>
<dbReference type="EMBL" id="JACGWN010000005">
    <property type="protein sequence ID" value="KAL0449267.1"/>
    <property type="molecule type" value="Genomic_DNA"/>
</dbReference>
<feature type="transmembrane region" description="Helical" evidence="1">
    <location>
        <begin position="52"/>
        <end position="72"/>
    </location>
</feature>
<proteinExistence type="predicted"/>
<evidence type="ECO:0008006" key="3">
    <source>
        <dbReference type="Google" id="ProtNLM"/>
    </source>
</evidence>
<reference evidence="2" key="1">
    <citation type="submission" date="2020-06" db="EMBL/GenBank/DDBJ databases">
        <authorList>
            <person name="Li T."/>
            <person name="Hu X."/>
            <person name="Zhang T."/>
            <person name="Song X."/>
            <person name="Zhang H."/>
            <person name="Dai N."/>
            <person name="Sheng W."/>
            <person name="Hou X."/>
            <person name="Wei L."/>
        </authorList>
    </citation>
    <scope>NUCLEOTIDE SEQUENCE</scope>
    <source>
        <strain evidence="2">KEN1</strain>
        <tissue evidence="2">Leaf</tissue>
    </source>
</reference>
<feature type="transmembrane region" description="Helical" evidence="1">
    <location>
        <begin position="84"/>
        <end position="110"/>
    </location>
</feature>
<keyword evidence="1" id="KW-1133">Transmembrane helix</keyword>
<evidence type="ECO:0000256" key="1">
    <source>
        <dbReference type="SAM" id="Phobius"/>
    </source>
</evidence>
<reference evidence="2" key="2">
    <citation type="journal article" date="2024" name="Plant">
        <title>Genomic evolution and insights into agronomic trait innovations of Sesamum species.</title>
        <authorList>
            <person name="Miao H."/>
            <person name="Wang L."/>
            <person name="Qu L."/>
            <person name="Liu H."/>
            <person name="Sun Y."/>
            <person name="Le M."/>
            <person name="Wang Q."/>
            <person name="Wei S."/>
            <person name="Zheng Y."/>
            <person name="Lin W."/>
            <person name="Duan Y."/>
            <person name="Cao H."/>
            <person name="Xiong S."/>
            <person name="Wang X."/>
            <person name="Wei L."/>
            <person name="Li C."/>
            <person name="Ma Q."/>
            <person name="Ju M."/>
            <person name="Zhao R."/>
            <person name="Li G."/>
            <person name="Mu C."/>
            <person name="Tian Q."/>
            <person name="Mei H."/>
            <person name="Zhang T."/>
            <person name="Gao T."/>
            <person name="Zhang H."/>
        </authorList>
    </citation>
    <scope>NUCLEOTIDE SEQUENCE</scope>
    <source>
        <strain evidence="2">KEN1</strain>
    </source>
</reference>
<comment type="caution">
    <text evidence="2">The sequence shown here is derived from an EMBL/GenBank/DDBJ whole genome shotgun (WGS) entry which is preliminary data.</text>
</comment>